<evidence type="ECO:0000313" key="1">
    <source>
        <dbReference type="EMBL" id="TGD59020.1"/>
    </source>
</evidence>
<dbReference type="OrthoDB" id="1358409at2"/>
<gene>
    <name evidence="1" type="ORF">E4635_03985</name>
</gene>
<protein>
    <submittedName>
        <fullName evidence="1">Uncharacterized protein</fullName>
    </submittedName>
</protein>
<evidence type="ECO:0000313" key="2">
    <source>
        <dbReference type="Proteomes" id="UP000297407"/>
    </source>
</evidence>
<comment type="caution">
    <text evidence="1">The sequence shown here is derived from an EMBL/GenBank/DDBJ whole genome shotgun (WGS) entry which is preliminary data.</text>
</comment>
<reference evidence="1 2" key="1">
    <citation type="submission" date="2019-04" db="EMBL/GenBank/DDBJ databases">
        <title>Flavobacterium sp. strain DS2-A Genome sequencing and assembly.</title>
        <authorList>
            <person name="Kim I."/>
        </authorList>
    </citation>
    <scope>NUCLEOTIDE SEQUENCE [LARGE SCALE GENOMIC DNA]</scope>
    <source>
        <strain evidence="1 2">DS2-A</strain>
    </source>
</reference>
<organism evidence="1 2">
    <name type="scientific">Flavobacterium humi</name>
    <dbReference type="NCBI Taxonomy" id="2562683"/>
    <lineage>
        <taxon>Bacteria</taxon>
        <taxon>Pseudomonadati</taxon>
        <taxon>Bacteroidota</taxon>
        <taxon>Flavobacteriia</taxon>
        <taxon>Flavobacteriales</taxon>
        <taxon>Flavobacteriaceae</taxon>
        <taxon>Flavobacterium</taxon>
    </lineage>
</organism>
<dbReference type="Pfam" id="PF20289">
    <property type="entry name" value="MComp1"/>
    <property type="match status" value="1"/>
</dbReference>
<accession>A0A4Z0LA83</accession>
<name>A0A4Z0LA83_9FLAO</name>
<dbReference type="InterPro" id="IPR046905">
    <property type="entry name" value="ABC-3C_MC1"/>
</dbReference>
<sequence>METIINNLLHQTGLINKQLSYGVLHFFEDENKHSYWLVIETNNLAEVIEKQSEYFNVAKEVANNEWFDKNVSMLILHKVENFDNIQNLVLEVEENPYLFKKQIILYKDTEVEKFTQAIESQEQTIKGFIENKILEEETFKKHKEYINNNDYESLLYRLAHKIPFVKLGIIQENGLEALTDNNRKKIETGSFEELNNLIDQNFFNRSVESIDEMNSDIIYDFLLPTLNSYEN</sequence>
<dbReference type="AlphaFoldDB" id="A0A4Z0LA83"/>
<proteinExistence type="predicted"/>
<dbReference type="EMBL" id="SRLH01000002">
    <property type="protein sequence ID" value="TGD59020.1"/>
    <property type="molecule type" value="Genomic_DNA"/>
</dbReference>
<keyword evidence="2" id="KW-1185">Reference proteome</keyword>
<dbReference type="Proteomes" id="UP000297407">
    <property type="component" value="Unassembled WGS sequence"/>
</dbReference>
<dbReference type="RefSeq" id="WP_135525330.1">
    <property type="nucleotide sequence ID" value="NZ_SRLH01000002.1"/>
</dbReference>